<proteinExistence type="predicted"/>
<feature type="chain" id="PRO_5044862646" evidence="1">
    <location>
        <begin position="19"/>
        <end position="287"/>
    </location>
</feature>
<organism evidence="2 3">
    <name type="scientific">Cyclotella atomus</name>
    <dbReference type="NCBI Taxonomy" id="382360"/>
    <lineage>
        <taxon>Eukaryota</taxon>
        <taxon>Sar</taxon>
        <taxon>Stramenopiles</taxon>
        <taxon>Ochrophyta</taxon>
        <taxon>Bacillariophyta</taxon>
        <taxon>Coscinodiscophyceae</taxon>
        <taxon>Thalassiosirophycidae</taxon>
        <taxon>Stephanodiscales</taxon>
        <taxon>Stephanodiscaceae</taxon>
        <taxon>Cyclotella</taxon>
    </lineage>
</organism>
<reference evidence="2 3" key="1">
    <citation type="submission" date="2024-10" db="EMBL/GenBank/DDBJ databases">
        <title>Updated reference genomes for cyclostephanoid diatoms.</title>
        <authorList>
            <person name="Roberts W.R."/>
            <person name="Alverson A.J."/>
        </authorList>
    </citation>
    <scope>NUCLEOTIDE SEQUENCE [LARGE SCALE GENOMIC DNA]</scope>
    <source>
        <strain evidence="2 3">AJA010-31</strain>
    </source>
</reference>
<protein>
    <submittedName>
        <fullName evidence="2">Uncharacterized protein</fullName>
    </submittedName>
</protein>
<accession>A0ABD3PD31</accession>
<evidence type="ECO:0000313" key="3">
    <source>
        <dbReference type="Proteomes" id="UP001530400"/>
    </source>
</evidence>
<comment type="caution">
    <text evidence="2">The sequence shown here is derived from an EMBL/GenBank/DDBJ whole genome shotgun (WGS) entry which is preliminary data.</text>
</comment>
<feature type="signal peptide" evidence="1">
    <location>
        <begin position="1"/>
        <end position="18"/>
    </location>
</feature>
<evidence type="ECO:0000256" key="1">
    <source>
        <dbReference type="SAM" id="SignalP"/>
    </source>
</evidence>
<gene>
    <name evidence="2" type="ORF">ACHAWO_001455</name>
</gene>
<sequence length="287" mass="31760">MIPALLLFISLNRRYALALAWSFGNERQRLTKRSIIVSPFAFDADKSNLGELDDQRNESFVLSRRLACRLISSFTASANIFGLTTCVLPHSCQAATYTTTTPSNSQTSLLTANDDDYINSLNLKPATESQPQIKLPASYKDPSKSNERRPLIQGLVYFAEQQAMGSSFPQDYSDDLLVLTVLPLNGDEILAGAKLPIASTRFPFLFQMYKENILLKGTTKDVWLGTDGGEQQDVFVEARICPRDSAKFPCNEREQKRYAKGIAKVVSGLPGLEEGEIVRAPASLPLQ</sequence>
<evidence type="ECO:0000313" key="2">
    <source>
        <dbReference type="EMBL" id="KAL3785949.1"/>
    </source>
</evidence>
<dbReference type="EMBL" id="JALLPJ020000671">
    <property type="protein sequence ID" value="KAL3785949.1"/>
    <property type="molecule type" value="Genomic_DNA"/>
</dbReference>
<dbReference type="AlphaFoldDB" id="A0ABD3PD31"/>
<keyword evidence="3" id="KW-1185">Reference proteome</keyword>
<name>A0ABD3PD31_9STRA</name>
<dbReference type="Proteomes" id="UP001530400">
    <property type="component" value="Unassembled WGS sequence"/>
</dbReference>
<keyword evidence="1" id="KW-0732">Signal</keyword>